<dbReference type="EMBL" id="JAAQPF010000036">
    <property type="protein sequence ID" value="KAF5719405.1"/>
    <property type="molecule type" value="Genomic_DNA"/>
</dbReference>
<evidence type="ECO:0000313" key="1">
    <source>
        <dbReference type="EMBL" id="KAF5719405.1"/>
    </source>
</evidence>
<organism evidence="1 2">
    <name type="scientific">Fusarium globosum</name>
    <dbReference type="NCBI Taxonomy" id="78864"/>
    <lineage>
        <taxon>Eukaryota</taxon>
        <taxon>Fungi</taxon>
        <taxon>Dikarya</taxon>
        <taxon>Ascomycota</taxon>
        <taxon>Pezizomycotina</taxon>
        <taxon>Sordariomycetes</taxon>
        <taxon>Hypocreomycetidae</taxon>
        <taxon>Hypocreales</taxon>
        <taxon>Nectriaceae</taxon>
        <taxon>Fusarium</taxon>
        <taxon>Fusarium fujikuroi species complex</taxon>
    </lineage>
</organism>
<dbReference type="AlphaFoldDB" id="A0A8H5YUX6"/>
<dbReference type="Proteomes" id="UP000532311">
    <property type="component" value="Unassembled WGS sequence"/>
</dbReference>
<evidence type="ECO:0000313" key="2">
    <source>
        <dbReference type="Proteomes" id="UP000532311"/>
    </source>
</evidence>
<proteinExistence type="predicted"/>
<comment type="caution">
    <text evidence="1">The sequence shown here is derived from an EMBL/GenBank/DDBJ whole genome shotgun (WGS) entry which is preliminary data.</text>
</comment>
<accession>A0A8H5YUX6</accession>
<name>A0A8H5YUX6_9HYPO</name>
<reference evidence="1 2" key="1">
    <citation type="submission" date="2020-05" db="EMBL/GenBank/DDBJ databases">
        <title>Identification and distribution of gene clusters putatively required for synthesis of sphingolipid metabolism inhibitors in phylogenetically diverse species of the filamentous fungus Fusarium.</title>
        <authorList>
            <person name="Kim H.-S."/>
            <person name="Busman M."/>
            <person name="Brown D.W."/>
            <person name="Divon H."/>
            <person name="Uhlig S."/>
            <person name="Proctor R.H."/>
        </authorList>
    </citation>
    <scope>NUCLEOTIDE SEQUENCE [LARGE SCALE GENOMIC DNA]</scope>
    <source>
        <strain evidence="1 2">NRRL 26131</strain>
    </source>
</reference>
<keyword evidence="2" id="KW-1185">Reference proteome</keyword>
<gene>
    <name evidence="1" type="ORF">FGLOB1_1186</name>
</gene>
<sequence>MASPNSTCHTWTHRIRGIVTRNDVTIFKYFAMEDGDENIVIGTCSGCGAEPCGDHLLQGFRECDRQLEQYCREGFTGGEVTVRFLKTRNQPLTIMEITRCCVCYSRTHPTAMCLRLLDSRTCRCPICRSSQHDIGDCPEFNTMNLSRQVQLSVADRAGLPPLGKGFPWWDYLHRWMNDPVSENRVLSGFPWSEKFAKEITSREGGQYVKRLQAEFDKDFDRSILPVDESTRTINGVYTNLWCPANVRGWVESAGSGGQ</sequence>
<protein>
    <submittedName>
        <fullName evidence="1">Uncharacterized protein</fullName>
    </submittedName>
</protein>